<dbReference type="SUPFAM" id="SSF52540">
    <property type="entry name" value="P-loop containing nucleoside triphosphate hydrolases"/>
    <property type="match status" value="1"/>
</dbReference>
<keyword evidence="1" id="KW-0547">Nucleotide-binding</keyword>
<dbReference type="Proteomes" id="UP000199259">
    <property type="component" value="Unassembled WGS sequence"/>
</dbReference>
<gene>
    <name evidence="4" type="ORF">SAMN04488589_1997</name>
</gene>
<sequence>MLDPKNMLENENTTPVAEESRENAESSLYDSIRNPDHNQVIHKGVQLKSTGIFVLDRTLGGGLPAGSLTFFSADPRSMSEVFLYQFTQSRKTYYFTTNRRPRFVLNDVINLGFDPSNIIFVDIYSEYYCTSCGEISDNLNNEFIDSKILEFTEYNLRNIANDSSGEDVNIIFDSFCFFTGLTANKGLIKQLINVIYETTKELNCLTYLYGSTCTTNENLKAFIYSLCDVIFESMLDEGADKVVSKLAIPKIRGMIPNTEIIKFKIGDGVQIDTSRDIA</sequence>
<protein>
    <submittedName>
        <fullName evidence="4">RecA-superfamily ATPase, KaiC/GvpD/RAD55 family</fullName>
    </submittedName>
</protein>
<evidence type="ECO:0000313" key="4">
    <source>
        <dbReference type="EMBL" id="SDG03835.1"/>
    </source>
</evidence>
<evidence type="ECO:0000256" key="1">
    <source>
        <dbReference type="ARBA" id="ARBA00022741"/>
    </source>
</evidence>
<reference evidence="4 5" key="1">
    <citation type="submission" date="2016-10" db="EMBL/GenBank/DDBJ databases">
        <authorList>
            <person name="Varghese N."/>
            <person name="Submissions S."/>
        </authorList>
    </citation>
    <scope>NUCLEOTIDE SEQUENCE [LARGE SCALE GENOMIC DNA]</scope>
    <source>
        <strain evidence="4 5">PL 12/M</strain>
    </source>
</reference>
<dbReference type="PANTHER" id="PTHR43637">
    <property type="entry name" value="UPF0273 PROTEIN TM_0370"/>
    <property type="match status" value="1"/>
</dbReference>
<dbReference type="GO" id="GO:0005524">
    <property type="term" value="F:ATP binding"/>
    <property type="evidence" value="ECO:0007669"/>
    <property type="project" value="UniProtKB-KW"/>
</dbReference>
<dbReference type="RefSeq" id="WP_238380783.1">
    <property type="nucleotide sequence ID" value="NZ_FNCA01000006.1"/>
</dbReference>
<dbReference type="EMBL" id="FNCA01000006">
    <property type="protein sequence ID" value="SDG03835.1"/>
    <property type="molecule type" value="Genomic_DNA"/>
</dbReference>
<evidence type="ECO:0000256" key="3">
    <source>
        <dbReference type="SAM" id="MobiDB-lite"/>
    </source>
</evidence>
<comment type="caution">
    <text evidence="4">The sequence shown here is derived from an EMBL/GenBank/DDBJ whole genome shotgun (WGS) entry which is preliminary data.</text>
</comment>
<accession>A0A7Z7AXJ3</accession>
<keyword evidence="2" id="KW-0067">ATP-binding</keyword>
<evidence type="ECO:0000313" key="5">
    <source>
        <dbReference type="Proteomes" id="UP000199259"/>
    </source>
</evidence>
<dbReference type="AlphaFoldDB" id="A0A7Z7AXJ3"/>
<dbReference type="InterPro" id="IPR027417">
    <property type="entry name" value="P-loop_NTPase"/>
</dbReference>
<dbReference type="Pfam" id="PF23442">
    <property type="entry name" value="DUF7125"/>
    <property type="match status" value="1"/>
</dbReference>
<name>A0A7Z7AXJ3_9EURY</name>
<organism evidence="4 5">
    <name type="scientific">Methanolobus vulcani</name>
    <dbReference type="NCBI Taxonomy" id="38026"/>
    <lineage>
        <taxon>Archaea</taxon>
        <taxon>Methanobacteriati</taxon>
        <taxon>Methanobacteriota</taxon>
        <taxon>Stenosarchaea group</taxon>
        <taxon>Methanomicrobia</taxon>
        <taxon>Methanosarcinales</taxon>
        <taxon>Methanosarcinaceae</taxon>
        <taxon>Methanolobus</taxon>
    </lineage>
</organism>
<feature type="region of interest" description="Disordered" evidence="3">
    <location>
        <begin position="1"/>
        <end position="27"/>
    </location>
</feature>
<keyword evidence="5" id="KW-1185">Reference proteome</keyword>
<proteinExistence type="predicted"/>
<dbReference type="InterPro" id="IPR055549">
    <property type="entry name" value="DUF7125"/>
</dbReference>
<evidence type="ECO:0000256" key="2">
    <source>
        <dbReference type="ARBA" id="ARBA00022840"/>
    </source>
</evidence>
<dbReference type="Gene3D" id="3.40.50.300">
    <property type="entry name" value="P-loop containing nucleotide triphosphate hydrolases"/>
    <property type="match status" value="1"/>
</dbReference>